<keyword evidence="1" id="KW-1133">Transmembrane helix</keyword>
<evidence type="ECO:0000256" key="1">
    <source>
        <dbReference type="SAM" id="Phobius"/>
    </source>
</evidence>
<comment type="caution">
    <text evidence="2">The sequence shown here is derived from an EMBL/GenBank/DDBJ whole genome shotgun (WGS) entry which is preliminary data.</text>
</comment>
<dbReference type="EMBL" id="REGN01003995">
    <property type="protein sequence ID" value="RNA19693.1"/>
    <property type="molecule type" value="Genomic_DNA"/>
</dbReference>
<dbReference type="AlphaFoldDB" id="A0A3M7R7U7"/>
<proteinExistence type="predicted"/>
<keyword evidence="1" id="KW-0812">Transmembrane</keyword>
<name>A0A3M7R7U7_BRAPC</name>
<sequence>MLRPIATPVSSTLESFQTLRDLASVLRTGESGLGAMGFRTGFGTSLALGECFLSFGMTGGGLVNAVLWLLMGSSLGIMGLKLGKLMPEAEASRELFALEHWVGI</sequence>
<keyword evidence="3" id="KW-1185">Reference proteome</keyword>
<protein>
    <submittedName>
        <fullName evidence="2">Uncharacterized protein</fullName>
    </submittedName>
</protein>
<accession>A0A3M7R7U7</accession>
<organism evidence="2 3">
    <name type="scientific">Brachionus plicatilis</name>
    <name type="common">Marine rotifer</name>
    <name type="synonym">Brachionus muelleri</name>
    <dbReference type="NCBI Taxonomy" id="10195"/>
    <lineage>
        <taxon>Eukaryota</taxon>
        <taxon>Metazoa</taxon>
        <taxon>Spiralia</taxon>
        <taxon>Gnathifera</taxon>
        <taxon>Rotifera</taxon>
        <taxon>Eurotatoria</taxon>
        <taxon>Monogononta</taxon>
        <taxon>Pseudotrocha</taxon>
        <taxon>Ploima</taxon>
        <taxon>Brachionidae</taxon>
        <taxon>Brachionus</taxon>
    </lineage>
</organism>
<feature type="transmembrane region" description="Helical" evidence="1">
    <location>
        <begin position="62"/>
        <end position="83"/>
    </location>
</feature>
<dbReference type="Proteomes" id="UP000276133">
    <property type="component" value="Unassembled WGS sequence"/>
</dbReference>
<reference evidence="2 3" key="1">
    <citation type="journal article" date="2018" name="Sci. Rep.">
        <title>Genomic signatures of local adaptation to the degree of environmental predictability in rotifers.</title>
        <authorList>
            <person name="Franch-Gras L."/>
            <person name="Hahn C."/>
            <person name="Garcia-Roger E.M."/>
            <person name="Carmona M.J."/>
            <person name="Serra M."/>
            <person name="Gomez A."/>
        </authorList>
    </citation>
    <scope>NUCLEOTIDE SEQUENCE [LARGE SCALE GENOMIC DNA]</scope>
    <source>
        <strain evidence="2">HYR1</strain>
    </source>
</reference>
<evidence type="ECO:0000313" key="2">
    <source>
        <dbReference type="EMBL" id="RNA19693.1"/>
    </source>
</evidence>
<evidence type="ECO:0000313" key="3">
    <source>
        <dbReference type="Proteomes" id="UP000276133"/>
    </source>
</evidence>
<keyword evidence="1" id="KW-0472">Membrane</keyword>
<gene>
    <name evidence="2" type="ORF">BpHYR1_030502</name>
</gene>